<dbReference type="PROSITE" id="PS50994">
    <property type="entry name" value="INTEGRASE"/>
    <property type="match status" value="1"/>
</dbReference>
<keyword evidence="12" id="KW-0233">DNA recombination</keyword>
<proteinExistence type="predicted"/>
<evidence type="ECO:0000256" key="6">
    <source>
        <dbReference type="ARBA" id="ARBA00022801"/>
    </source>
</evidence>
<dbReference type="GO" id="GO:0016787">
    <property type="term" value="F:hydrolase activity"/>
    <property type="evidence" value="ECO:0007669"/>
    <property type="project" value="UniProtKB-KW"/>
</dbReference>
<evidence type="ECO:0000256" key="14">
    <source>
        <dbReference type="ARBA" id="ARBA00048173"/>
    </source>
</evidence>
<dbReference type="GO" id="GO:0003964">
    <property type="term" value="F:RNA-directed DNA polymerase activity"/>
    <property type="evidence" value="ECO:0007669"/>
    <property type="project" value="UniProtKB-KW"/>
</dbReference>
<keyword evidence="19" id="KW-1185">Reference proteome</keyword>
<sequence>NQNDSNDQEAREFVAYNAHTIARADLTTWHRRLGHINYDYVLEMVRKGAVEGMDIVGSRSPPSRCEPCIKGKQTRAPFPDSQNRASELLELMFSDLHGPTAIQAIGGFRYFSVTIDDKSRKMFVHILKSKDEYAGIFKELKALVENQTGKRVKALRTDGGGEYASTAFEKWMREQGIEHQKTEANSSASNGVAERAIRTLNDFQRTMRIDADMSDKYWGYAVKHAAHLWNITPKRFLNGRTPDEVFTGKKPDVARLRTFGCKAWARIPDDRRTKLQARSVECRYLGYAPNRKAHLLVERVSQRILTSRDVVFDEDGERRQRVIIEDYDVERVPKEVGDAETKPKVEPSEPDDSDVKSEGESAKSEPESEARTRSPSPMPAEPPPVETPPEPRRSTRETRPPVRYGANVGVDDLSLLLSNPHIVEFAFAADLKSPPLTFAEAMARPDANLWLGAMVEELESIQKHGVYKETDRPGDRNVVGCRWIFSFKFGPDGEVVRYKARLVAKGFSQREGVDFGETSSPVAASDSWRVILGIATSEDLEMLQLDIKTAFLHGEVEEEIYMEQPEGFGKGDGRVWKLAKALYGLKQAARAFYMKLRGVLEKIGFTKCETDHAVFWCREDDKLAIILAHVDDMLLVGKPLSFLEGFKSEMAKFFDIVDLGEPRMFVGVEIQRDREAGTLKISQRRYIKDILDRFQMSDSKPVNTPMAESPNLPKLDSPTIDRTLYQRGIGSLMYAMVSTRPDIAYATGLLAQHAANPGEDHWASLKRVLRYLQGTIEVGIVYDRSKPSELIGYVDSDYAGDKNSSRSTTGWTFQIAGGSVAWSSRKQPTISLSSTEAEYVAASSATRELSWIRQFLSEIGFLSNNPTILFTDNQSSMALAKNPINHQNTKHIRVKYHFIREMIELREVDLKYIPTDEQVADVLTKPLGRIKFPFFVLHLGMS</sequence>
<keyword evidence="1" id="KW-0815">Transposition</keyword>
<dbReference type="GO" id="GO:0003723">
    <property type="term" value="F:RNA binding"/>
    <property type="evidence" value="ECO:0007669"/>
    <property type="project" value="UniProtKB-KW"/>
</dbReference>
<evidence type="ECO:0000256" key="10">
    <source>
        <dbReference type="ARBA" id="ARBA00022918"/>
    </source>
</evidence>
<feature type="compositionally biased region" description="Pro residues" evidence="16">
    <location>
        <begin position="376"/>
        <end position="388"/>
    </location>
</feature>
<dbReference type="STRING" id="1423351.A0A074REC1"/>
<keyword evidence="10" id="KW-0695">RNA-directed DNA polymerase</keyword>
<dbReference type="EMBL" id="AZST01001751">
    <property type="protein sequence ID" value="KEP45491.1"/>
    <property type="molecule type" value="Genomic_DNA"/>
</dbReference>
<feature type="compositionally biased region" description="Basic and acidic residues" evidence="16">
    <location>
        <begin position="334"/>
        <end position="372"/>
    </location>
</feature>
<dbReference type="GO" id="GO:0006310">
    <property type="term" value="P:DNA recombination"/>
    <property type="evidence" value="ECO:0007669"/>
    <property type="project" value="UniProtKB-KW"/>
</dbReference>
<dbReference type="Gene3D" id="3.30.420.10">
    <property type="entry name" value="Ribonuclease H-like superfamily/Ribonuclease H"/>
    <property type="match status" value="1"/>
</dbReference>
<dbReference type="InterPro" id="IPR025724">
    <property type="entry name" value="GAG-pre-integrase_dom"/>
</dbReference>
<dbReference type="InterPro" id="IPR012337">
    <property type="entry name" value="RNaseH-like_sf"/>
</dbReference>
<evidence type="ECO:0000256" key="13">
    <source>
        <dbReference type="ARBA" id="ARBA00023268"/>
    </source>
</evidence>
<evidence type="ECO:0000313" key="19">
    <source>
        <dbReference type="Proteomes" id="UP000027456"/>
    </source>
</evidence>
<name>A0A074REC1_9AGAM</name>
<dbReference type="InterPro" id="IPR043502">
    <property type="entry name" value="DNA/RNA_pol_sf"/>
</dbReference>
<dbReference type="Proteomes" id="UP000027456">
    <property type="component" value="Unassembled WGS sequence"/>
</dbReference>
<dbReference type="GO" id="GO:0032196">
    <property type="term" value="P:transposition"/>
    <property type="evidence" value="ECO:0007669"/>
    <property type="project" value="UniProtKB-KW"/>
</dbReference>
<evidence type="ECO:0000256" key="5">
    <source>
        <dbReference type="ARBA" id="ARBA00022759"/>
    </source>
</evidence>
<dbReference type="InterPro" id="IPR036397">
    <property type="entry name" value="RNaseH_sf"/>
</dbReference>
<dbReference type="GO" id="GO:0005634">
    <property type="term" value="C:nucleus"/>
    <property type="evidence" value="ECO:0007669"/>
    <property type="project" value="UniProtKB-ARBA"/>
</dbReference>
<organism evidence="18 19">
    <name type="scientific">Rhizoctonia solani 123E</name>
    <dbReference type="NCBI Taxonomy" id="1423351"/>
    <lineage>
        <taxon>Eukaryota</taxon>
        <taxon>Fungi</taxon>
        <taxon>Dikarya</taxon>
        <taxon>Basidiomycota</taxon>
        <taxon>Agaricomycotina</taxon>
        <taxon>Agaricomycetes</taxon>
        <taxon>Cantharellales</taxon>
        <taxon>Ceratobasidiaceae</taxon>
        <taxon>Rhizoctonia</taxon>
    </lineage>
</organism>
<dbReference type="GO" id="GO:0015074">
    <property type="term" value="P:DNA integration"/>
    <property type="evidence" value="ECO:0007669"/>
    <property type="project" value="UniProtKB-KW"/>
</dbReference>
<evidence type="ECO:0000259" key="17">
    <source>
        <dbReference type="PROSITE" id="PS50994"/>
    </source>
</evidence>
<evidence type="ECO:0000256" key="15">
    <source>
        <dbReference type="ARBA" id="ARBA00049244"/>
    </source>
</evidence>
<feature type="region of interest" description="Disordered" evidence="16">
    <location>
        <begin position="334"/>
        <end position="405"/>
    </location>
</feature>
<dbReference type="GO" id="GO:0046872">
    <property type="term" value="F:metal ion binding"/>
    <property type="evidence" value="ECO:0007669"/>
    <property type="project" value="UniProtKB-KW"/>
</dbReference>
<comment type="catalytic activity">
    <reaction evidence="14">
        <text>DNA(n) + a 2'-deoxyribonucleoside 5'-triphosphate = DNA(n+1) + diphosphate</text>
        <dbReference type="Rhea" id="RHEA:22508"/>
        <dbReference type="Rhea" id="RHEA-COMP:17339"/>
        <dbReference type="Rhea" id="RHEA-COMP:17340"/>
        <dbReference type="ChEBI" id="CHEBI:33019"/>
        <dbReference type="ChEBI" id="CHEBI:61560"/>
        <dbReference type="ChEBI" id="CHEBI:173112"/>
        <dbReference type="EC" id="2.7.7.49"/>
    </reaction>
</comment>
<keyword evidence="11" id="KW-0808">Transferase</keyword>
<keyword evidence="11" id="KW-0239">DNA-directed DNA polymerase</keyword>
<keyword evidence="5" id="KW-0255">Endonuclease</keyword>
<evidence type="ECO:0000256" key="8">
    <source>
        <dbReference type="ARBA" id="ARBA00022884"/>
    </source>
</evidence>
<evidence type="ECO:0000256" key="4">
    <source>
        <dbReference type="ARBA" id="ARBA00022723"/>
    </source>
</evidence>
<keyword evidence="2" id="KW-0548">Nucleotidyltransferase</keyword>
<evidence type="ECO:0000256" key="1">
    <source>
        <dbReference type="ARBA" id="ARBA00022578"/>
    </source>
</evidence>
<dbReference type="SUPFAM" id="SSF56672">
    <property type="entry name" value="DNA/RNA polymerases"/>
    <property type="match status" value="1"/>
</dbReference>
<evidence type="ECO:0000256" key="2">
    <source>
        <dbReference type="ARBA" id="ARBA00022695"/>
    </source>
</evidence>
<keyword evidence="7" id="KW-0460">Magnesium</keyword>
<feature type="non-terminal residue" evidence="18">
    <location>
        <position position="1"/>
    </location>
</feature>
<dbReference type="InterPro" id="IPR039537">
    <property type="entry name" value="Retrotran_Ty1/copia-like"/>
</dbReference>
<dbReference type="PANTHER" id="PTHR42648">
    <property type="entry name" value="TRANSPOSASE, PUTATIVE-RELATED"/>
    <property type="match status" value="1"/>
</dbReference>
<dbReference type="InterPro" id="IPR001584">
    <property type="entry name" value="Integrase_cat-core"/>
</dbReference>
<evidence type="ECO:0000256" key="16">
    <source>
        <dbReference type="SAM" id="MobiDB-lite"/>
    </source>
</evidence>
<evidence type="ECO:0000256" key="3">
    <source>
        <dbReference type="ARBA" id="ARBA00022722"/>
    </source>
</evidence>
<comment type="catalytic activity">
    <reaction evidence="15">
        <text>DNA(n) + a 2'-deoxyribonucleoside 5'-triphosphate = DNA(n+1) + diphosphate</text>
        <dbReference type="Rhea" id="RHEA:22508"/>
        <dbReference type="Rhea" id="RHEA-COMP:17339"/>
        <dbReference type="Rhea" id="RHEA-COMP:17340"/>
        <dbReference type="ChEBI" id="CHEBI:33019"/>
        <dbReference type="ChEBI" id="CHEBI:61560"/>
        <dbReference type="ChEBI" id="CHEBI:173112"/>
        <dbReference type="EC" id="2.7.7.7"/>
    </reaction>
</comment>
<evidence type="ECO:0000256" key="12">
    <source>
        <dbReference type="ARBA" id="ARBA00023172"/>
    </source>
</evidence>
<evidence type="ECO:0000256" key="11">
    <source>
        <dbReference type="ARBA" id="ARBA00022932"/>
    </source>
</evidence>
<keyword evidence="6" id="KW-0378">Hydrolase</keyword>
<reference evidence="18 19" key="1">
    <citation type="submission" date="2013-12" db="EMBL/GenBank/DDBJ databases">
        <authorList>
            <person name="Cubeta M."/>
            <person name="Pakala S."/>
            <person name="Fedorova N."/>
            <person name="Thomas E."/>
            <person name="Dean R."/>
            <person name="Jabaji S."/>
            <person name="Neate S."/>
            <person name="Toda T."/>
            <person name="Tavantzis S."/>
            <person name="Vilgalys R."/>
            <person name="Bharathan N."/>
            <person name="Pakala S."/>
            <person name="Losada L.S."/>
            <person name="Zafar N."/>
            <person name="Nierman W."/>
        </authorList>
    </citation>
    <scope>NUCLEOTIDE SEQUENCE [LARGE SCALE GENOMIC DNA]</scope>
    <source>
        <strain evidence="18 19">123E</strain>
    </source>
</reference>
<keyword evidence="4" id="KW-0479">Metal-binding</keyword>
<keyword evidence="13" id="KW-0511">Multifunctional enzyme</keyword>
<dbReference type="InterPro" id="IPR013103">
    <property type="entry name" value="RVT_2"/>
</dbReference>
<dbReference type="HOGENOM" id="CLU_001650_21_4_1"/>
<evidence type="ECO:0000313" key="18">
    <source>
        <dbReference type="EMBL" id="KEP45491.1"/>
    </source>
</evidence>
<dbReference type="GO" id="GO:0004519">
    <property type="term" value="F:endonuclease activity"/>
    <property type="evidence" value="ECO:0007669"/>
    <property type="project" value="UniProtKB-KW"/>
</dbReference>
<dbReference type="AlphaFoldDB" id="A0A074REC1"/>
<feature type="compositionally biased region" description="Basic and acidic residues" evidence="16">
    <location>
        <begin position="389"/>
        <end position="400"/>
    </location>
</feature>
<keyword evidence="3" id="KW-0540">Nuclease</keyword>
<comment type="caution">
    <text evidence="18">The sequence shown here is derived from an EMBL/GenBank/DDBJ whole genome shotgun (WGS) entry which is preliminary data.</text>
</comment>
<dbReference type="CDD" id="cd09272">
    <property type="entry name" value="RNase_HI_RT_Ty1"/>
    <property type="match status" value="1"/>
</dbReference>
<dbReference type="PANTHER" id="PTHR42648:SF11">
    <property type="entry name" value="TRANSPOSON TY4-P GAG-POL POLYPROTEIN"/>
    <property type="match status" value="1"/>
</dbReference>
<keyword evidence="9" id="KW-0229">DNA integration</keyword>
<dbReference type="Pfam" id="PF25597">
    <property type="entry name" value="SH3_retrovirus"/>
    <property type="match status" value="1"/>
</dbReference>
<dbReference type="SUPFAM" id="SSF53098">
    <property type="entry name" value="Ribonuclease H-like"/>
    <property type="match status" value="1"/>
</dbReference>
<accession>A0A074REC1</accession>
<dbReference type="Pfam" id="PF07727">
    <property type="entry name" value="RVT_2"/>
    <property type="match status" value="1"/>
</dbReference>
<feature type="domain" description="Integrase catalytic" evidence="17">
    <location>
        <begin position="75"/>
        <end position="250"/>
    </location>
</feature>
<gene>
    <name evidence="18" type="ORF">V565_267710</name>
</gene>
<evidence type="ECO:0000256" key="7">
    <source>
        <dbReference type="ARBA" id="ARBA00022842"/>
    </source>
</evidence>
<keyword evidence="8" id="KW-0694">RNA-binding</keyword>
<dbReference type="OrthoDB" id="7691805at2759"/>
<protein>
    <submittedName>
        <fullName evidence="18">Putative Gag-Pol polyprotein/retrotransposon</fullName>
    </submittedName>
</protein>
<dbReference type="InterPro" id="IPR057670">
    <property type="entry name" value="SH3_retrovirus"/>
</dbReference>
<evidence type="ECO:0000256" key="9">
    <source>
        <dbReference type="ARBA" id="ARBA00022908"/>
    </source>
</evidence>
<dbReference type="Pfam" id="PF00665">
    <property type="entry name" value="rve"/>
    <property type="match status" value="1"/>
</dbReference>
<dbReference type="GO" id="GO:0003887">
    <property type="term" value="F:DNA-directed DNA polymerase activity"/>
    <property type="evidence" value="ECO:0007669"/>
    <property type="project" value="UniProtKB-KW"/>
</dbReference>
<dbReference type="Pfam" id="PF13976">
    <property type="entry name" value="gag_pre-integrs"/>
    <property type="match status" value="1"/>
</dbReference>